<dbReference type="Pfam" id="PF03372">
    <property type="entry name" value="Exo_endo_phos"/>
    <property type="match status" value="1"/>
</dbReference>
<protein>
    <submittedName>
        <fullName evidence="3">Endonuclease/exonuclease/phosphatase domain-containing protein</fullName>
    </submittedName>
</protein>
<dbReference type="WBParaSite" id="PSU_v2.g16480.t1">
    <property type="protein sequence ID" value="PSU_v2.g16480.t1"/>
    <property type="gene ID" value="PSU_v2.g16480"/>
</dbReference>
<dbReference type="InterPro" id="IPR005135">
    <property type="entry name" value="Endo/exonuclease/phosphatase"/>
</dbReference>
<dbReference type="GO" id="GO:0003824">
    <property type="term" value="F:catalytic activity"/>
    <property type="evidence" value="ECO:0007669"/>
    <property type="project" value="InterPro"/>
</dbReference>
<sequence length="342" mass="39176">MYCNIEYFPKLEKYETKNGTHLRIMSFNTWIFGEHVNDGLNKIAKHIKLVEPDIVALQEVQTKEAFEKLLEILGPKWSGTTSPSTTNSNVAIATIHKLRGAEFILDTTKKINLIEPKKIIASTKTGFGLNIHLEESNEIISFWCLHLDWQSYGPYAANNKLVTKIEQIMNGEHPKTQNGRGDEIIELLKLPEFQEAVRNSDQNALIVCGDFNSPSHLDWKEDTKHLHGDWIVPWPATYLLESKAGLIDSFREINPDPLKTPGITWSTVHQASGYEWDYSIPEPLDRIDFIMYKSPKYKPVKSLTYFGTEPIQQMPNHQNNDYPSDHFSVITDFVLKYPDQSA</sequence>
<reference evidence="3" key="1">
    <citation type="submission" date="2022-11" db="UniProtKB">
        <authorList>
            <consortium name="WormBaseParasite"/>
        </authorList>
    </citation>
    <scope>IDENTIFICATION</scope>
</reference>
<accession>A0A914YAM0</accession>
<organism evidence="2 3">
    <name type="scientific">Panagrolaimus superbus</name>
    <dbReference type="NCBI Taxonomy" id="310955"/>
    <lineage>
        <taxon>Eukaryota</taxon>
        <taxon>Metazoa</taxon>
        <taxon>Ecdysozoa</taxon>
        <taxon>Nematoda</taxon>
        <taxon>Chromadorea</taxon>
        <taxon>Rhabditida</taxon>
        <taxon>Tylenchina</taxon>
        <taxon>Panagrolaimomorpha</taxon>
        <taxon>Panagrolaimoidea</taxon>
        <taxon>Panagrolaimidae</taxon>
        <taxon>Panagrolaimus</taxon>
    </lineage>
</organism>
<dbReference type="Gene3D" id="3.60.10.10">
    <property type="entry name" value="Endonuclease/exonuclease/phosphatase"/>
    <property type="match status" value="1"/>
</dbReference>
<evidence type="ECO:0000259" key="1">
    <source>
        <dbReference type="Pfam" id="PF03372"/>
    </source>
</evidence>
<feature type="domain" description="Endonuclease/exonuclease/phosphatase" evidence="1">
    <location>
        <begin position="25"/>
        <end position="326"/>
    </location>
</feature>
<name>A0A914YAM0_9BILA</name>
<dbReference type="PANTHER" id="PTHR41349">
    <property type="match status" value="1"/>
</dbReference>
<dbReference type="AlphaFoldDB" id="A0A914YAM0"/>
<proteinExistence type="predicted"/>
<evidence type="ECO:0000313" key="2">
    <source>
        <dbReference type="Proteomes" id="UP000887577"/>
    </source>
</evidence>
<dbReference type="InterPro" id="IPR036691">
    <property type="entry name" value="Endo/exonu/phosph_ase_sf"/>
</dbReference>
<dbReference type="PANTHER" id="PTHR41349:SF1">
    <property type="entry name" value="PROTEIN CBG08683"/>
    <property type="match status" value="1"/>
</dbReference>
<keyword evidence="2" id="KW-1185">Reference proteome</keyword>
<dbReference type="Proteomes" id="UP000887577">
    <property type="component" value="Unplaced"/>
</dbReference>
<evidence type="ECO:0000313" key="3">
    <source>
        <dbReference type="WBParaSite" id="PSU_v2.g16480.t1"/>
    </source>
</evidence>
<dbReference type="SUPFAM" id="SSF56219">
    <property type="entry name" value="DNase I-like"/>
    <property type="match status" value="1"/>
</dbReference>